<evidence type="ECO:0000256" key="4">
    <source>
        <dbReference type="ARBA" id="ARBA00022737"/>
    </source>
</evidence>
<feature type="domain" description="C2H2-type" evidence="13">
    <location>
        <begin position="348"/>
        <end position="375"/>
    </location>
</feature>
<dbReference type="PANTHER" id="PTHR24379">
    <property type="entry name" value="KRAB AND ZINC FINGER DOMAIN-CONTAINING"/>
    <property type="match status" value="1"/>
</dbReference>
<dbReference type="AlphaFoldDB" id="A0AAV7XUC8"/>
<dbReference type="PANTHER" id="PTHR24379:SF123">
    <property type="entry name" value="ZINC FINGER AND BTB DOMAIN CONTAINING 17"/>
    <property type="match status" value="1"/>
</dbReference>
<dbReference type="Gene3D" id="3.30.160.60">
    <property type="entry name" value="Classic Zinc Finger"/>
    <property type="match status" value="13"/>
</dbReference>
<keyword evidence="9" id="KW-0804">Transcription</keyword>
<dbReference type="GO" id="GO:0003690">
    <property type="term" value="F:double-stranded DNA binding"/>
    <property type="evidence" value="ECO:0007669"/>
    <property type="project" value="UniProtKB-ARBA"/>
</dbReference>
<dbReference type="Proteomes" id="UP001075354">
    <property type="component" value="Chromosome 4"/>
</dbReference>
<evidence type="ECO:0000313" key="14">
    <source>
        <dbReference type="EMBL" id="KAJ1528744.1"/>
    </source>
</evidence>
<comment type="similarity">
    <text evidence="2">Belongs to the krueppel C2H2-type zinc-finger protein family.</text>
</comment>
<comment type="subcellular location">
    <subcellularLocation>
        <location evidence="1">Nucleus</location>
    </subcellularLocation>
</comment>
<dbReference type="FunFam" id="3.30.160.60:FF:000345">
    <property type="entry name" value="Zinc finger protein Gfi-1"/>
    <property type="match status" value="1"/>
</dbReference>
<dbReference type="SUPFAM" id="SSF57667">
    <property type="entry name" value="beta-beta-alpha zinc fingers"/>
    <property type="match status" value="8"/>
</dbReference>
<evidence type="ECO:0000256" key="5">
    <source>
        <dbReference type="ARBA" id="ARBA00022771"/>
    </source>
</evidence>
<proteinExistence type="inferred from homology"/>
<dbReference type="FunFam" id="3.30.160.60:FF:000322">
    <property type="entry name" value="GDNF-inducible zinc finger protein 1"/>
    <property type="match status" value="1"/>
</dbReference>
<dbReference type="FunFam" id="3.30.160.60:FF:000688">
    <property type="entry name" value="zinc finger protein 197 isoform X1"/>
    <property type="match status" value="1"/>
</dbReference>
<dbReference type="FunFam" id="3.30.160.60:FF:001498">
    <property type="entry name" value="Zinc finger protein 404"/>
    <property type="match status" value="1"/>
</dbReference>
<evidence type="ECO:0000256" key="11">
    <source>
        <dbReference type="PROSITE-ProRule" id="PRU00042"/>
    </source>
</evidence>
<dbReference type="FunFam" id="3.30.160.60:FF:001155">
    <property type="entry name" value="Zinc finger 30C"/>
    <property type="match status" value="1"/>
</dbReference>
<feature type="domain" description="C2H2-type" evidence="13">
    <location>
        <begin position="376"/>
        <end position="403"/>
    </location>
</feature>
<dbReference type="GO" id="GO:0030674">
    <property type="term" value="F:protein-macromolecule adaptor activity"/>
    <property type="evidence" value="ECO:0007669"/>
    <property type="project" value="UniProtKB-ARBA"/>
</dbReference>
<keyword evidence="5 11" id="KW-0863">Zinc-finger</keyword>
<evidence type="ECO:0000256" key="10">
    <source>
        <dbReference type="ARBA" id="ARBA00023242"/>
    </source>
</evidence>
<evidence type="ECO:0000256" key="9">
    <source>
        <dbReference type="ARBA" id="ARBA00023163"/>
    </source>
</evidence>
<evidence type="ECO:0000256" key="12">
    <source>
        <dbReference type="SAM" id="MobiDB-lite"/>
    </source>
</evidence>
<feature type="domain" description="C2H2-type" evidence="13">
    <location>
        <begin position="577"/>
        <end position="604"/>
    </location>
</feature>
<feature type="domain" description="C2H2-type" evidence="13">
    <location>
        <begin position="605"/>
        <end position="632"/>
    </location>
</feature>
<dbReference type="InterPro" id="IPR013087">
    <property type="entry name" value="Znf_C2H2_type"/>
</dbReference>
<feature type="domain" description="C2H2-type" evidence="13">
    <location>
        <begin position="465"/>
        <end position="492"/>
    </location>
</feature>
<dbReference type="FunFam" id="3.30.160.60:FF:000417">
    <property type="entry name" value="Zinc finger protein"/>
    <property type="match status" value="1"/>
</dbReference>
<evidence type="ECO:0000256" key="8">
    <source>
        <dbReference type="ARBA" id="ARBA00023125"/>
    </source>
</evidence>
<feature type="domain" description="C2H2-type" evidence="13">
    <location>
        <begin position="717"/>
        <end position="744"/>
    </location>
</feature>
<dbReference type="SMART" id="SM00355">
    <property type="entry name" value="ZnF_C2H2"/>
    <property type="match status" value="14"/>
</dbReference>
<dbReference type="GO" id="GO:0000785">
    <property type="term" value="C:chromatin"/>
    <property type="evidence" value="ECO:0007669"/>
    <property type="project" value="UniProtKB-ARBA"/>
</dbReference>
<accession>A0AAV7XUC8</accession>
<keyword evidence="7" id="KW-0805">Transcription regulation</keyword>
<reference evidence="14" key="1">
    <citation type="submission" date="2022-12" db="EMBL/GenBank/DDBJ databases">
        <title>Chromosome-level genome assembly of the bean flower thrips Megalurothrips usitatus.</title>
        <authorList>
            <person name="Ma L."/>
            <person name="Liu Q."/>
            <person name="Li H."/>
            <person name="Cai W."/>
        </authorList>
    </citation>
    <scope>NUCLEOTIDE SEQUENCE</scope>
    <source>
        <strain evidence="14">Cailab_2022a</strain>
    </source>
</reference>
<dbReference type="GO" id="GO:0008270">
    <property type="term" value="F:zinc ion binding"/>
    <property type="evidence" value="ECO:0007669"/>
    <property type="project" value="UniProtKB-KW"/>
</dbReference>
<keyword evidence="15" id="KW-1185">Reference proteome</keyword>
<dbReference type="FunFam" id="3.30.160.60:FF:000862">
    <property type="entry name" value="zinc finger protein 697"/>
    <property type="match status" value="1"/>
</dbReference>
<dbReference type="PROSITE" id="PS50157">
    <property type="entry name" value="ZINC_FINGER_C2H2_2"/>
    <property type="match status" value="13"/>
</dbReference>
<keyword evidence="3" id="KW-0479">Metal-binding</keyword>
<dbReference type="FunFam" id="3.30.160.60:FF:000478">
    <property type="entry name" value="Zinc finger protein 133"/>
    <property type="match status" value="1"/>
</dbReference>
<dbReference type="Pfam" id="PF00096">
    <property type="entry name" value="zf-C2H2"/>
    <property type="match status" value="11"/>
</dbReference>
<dbReference type="FunFam" id="3.30.160.60:FF:000690">
    <property type="entry name" value="Zinc finger protein 354C"/>
    <property type="match status" value="1"/>
</dbReference>
<protein>
    <recommendedName>
        <fullName evidence="13">C2H2-type domain-containing protein</fullName>
    </recommendedName>
</protein>
<gene>
    <name evidence="14" type="ORF">ONE63_007134</name>
</gene>
<feature type="region of interest" description="Disordered" evidence="12">
    <location>
        <begin position="1"/>
        <end position="20"/>
    </location>
</feature>
<dbReference type="FunFam" id="3.30.160.60:FF:000100">
    <property type="entry name" value="Zinc finger 45-like"/>
    <property type="match status" value="1"/>
</dbReference>
<dbReference type="InterPro" id="IPR036236">
    <property type="entry name" value="Znf_C2H2_sf"/>
</dbReference>
<feature type="domain" description="C2H2-type" evidence="13">
    <location>
        <begin position="404"/>
        <end position="431"/>
    </location>
</feature>
<organism evidence="14 15">
    <name type="scientific">Megalurothrips usitatus</name>
    <name type="common">bean blossom thrips</name>
    <dbReference type="NCBI Taxonomy" id="439358"/>
    <lineage>
        <taxon>Eukaryota</taxon>
        <taxon>Metazoa</taxon>
        <taxon>Ecdysozoa</taxon>
        <taxon>Arthropoda</taxon>
        <taxon>Hexapoda</taxon>
        <taxon>Insecta</taxon>
        <taxon>Pterygota</taxon>
        <taxon>Neoptera</taxon>
        <taxon>Paraneoptera</taxon>
        <taxon>Thysanoptera</taxon>
        <taxon>Terebrantia</taxon>
        <taxon>Thripoidea</taxon>
        <taxon>Thripidae</taxon>
        <taxon>Megalurothrips</taxon>
    </lineage>
</organism>
<name>A0AAV7XUC8_9NEOP</name>
<dbReference type="GO" id="GO:0005634">
    <property type="term" value="C:nucleus"/>
    <property type="evidence" value="ECO:0007669"/>
    <property type="project" value="UniProtKB-SubCell"/>
</dbReference>
<dbReference type="PROSITE" id="PS00028">
    <property type="entry name" value="ZINC_FINGER_C2H2_1"/>
    <property type="match status" value="13"/>
</dbReference>
<evidence type="ECO:0000313" key="15">
    <source>
        <dbReference type="Proteomes" id="UP001075354"/>
    </source>
</evidence>
<keyword evidence="8" id="KW-0238">DNA-binding</keyword>
<feature type="domain" description="C2H2-type" evidence="13">
    <location>
        <begin position="493"/>
        <end position="520"/>
    </location>
</feature>
<evidence type="ECO:0000256" key="2">
    <source>
        <dbReference type="ARBA" id="ARBA00006991"/>
    </source>
</evidence>
<sequence>MTRRRHSGSPKGNRGRNMTHVSPCVLQFAGKMVGTDGLEVQLTAEDHAAYGASTDVMTGTTHVLTAASPGLQDSQHTLQTLHPDVSSVITQTVQVSEALTNVIQPGISTITPTRKLHLKQEANIAWLEQEIKDFEVPKCKIDTTTLLLCPWCSIPYAAPMYLERHKKQCRKRLETVTLEEAQSQVEALAQAQVDAHIEAQGHVHATQIVQLQAAEVQPAPVHTVQVGGQVQASQVQTVQLVQGGQVQVAHVNGQPVMLSVDKMGHVCGVSRTTCNRCSPTKVLRNSITPSITVEEVPIDIATQLFTQERDITDSVVFLDRPYCFTLNNKGYLTADTKPITAPTVGKQFVCSECGERFSRNSLLKEHAKIHAGEKPYGCIECGMRFACSTQLKDHCRLHAGEKPFGCTDCGLWFSSSEHLDDHFQSHHQEKEFDEFPERVYIRADIKDVVPLPAQPVVKTKKEKPFHCTDCGERFAQNSDLKRHAVAHSGDKHFSCGECGQRFTRSSHLKEHSRVHTGEKPYGCTSCGERFTRSKSLRRHSLVHTGVKPFPCTFCKERFTQNSDLKRHLLIHTGEKPFVCSECGERYTRSSGLKEHFRVHTGEKPFCCNDCGQRFTHNSDLKRHVRIHSGVKPFSCNDCGERFTQNSDLKRHKRIHTGEKPYGCSECGERFTRSSGLKEHYRTHTGEKPYICTECGQRFIKTRDLKRHSRIHTGEKPFACTECPQTFTQNSDLKRHAKVHQQSRIVSYSETIPENRYF</sequence>
<keyword evidence="6" id="KW-0862">Zinc</keyword>
<dbReference type="FunFam" id="3.30.160.60:FF:001442">
    <property type="entry name" value="zinc finger protein 696"/>
    <property type="match status" value="1"/>
</dbReference>
<evidence type="ECO:0000256" key="7">
    <source>
        <dbReference type="ARBA" id="ARBA00023015"/>
    </source>
</evidence>
<keyword evidence="4" id="KW-0677">Repeat</keyword>
<dbReference type="GO" id="GO:0003682">
    <property type="term" value="F:chromatin binding"/>
    <property type="evidence" value="ECO:0007669"/>
    <property type="project" value="UniProtKB-ARBA"/>
</dbReference>
<feature type="domain" description="C2H2-type" evidence="13">
    <location>
        <begin position="521"/>
        <end position="548"/>
    </location>
</feature>
<evidence type="ECO:0000259" key="13">
    <source>
        <dbReference type="PROSITE" id="PS50157"/>
    </source>
</evidence>
<comment type="caution">
    <text evidence="14">The sequence shown here is derived from an EMBL/GenBank/DDBJ whole genome shotgun (WGS) entry which is preliminary data.</text>
</comment>
<evidence type="ECO:0000256" key="6">
    <source>
        <dbReference type="ARBA" id="ARBA00022833"/>
    </source>
</evidence>
<evidence type="ECO:0000256" key="1">
    <source>
        <dbReference type="ARBA" id="ARBA00004123"/>
    </source>
</evidence>
<feature type="domain" description="C2H2-type" evidence="13">
    <location>
        <begin position="549"/>
        <end position="576"/>
    </location>
</feature>
<dbReference type="EMBL" id="JAPTSV010000004">
    <property type="protein sequence ID" value="KAJ1528744.1"/>
    <property type="molecule type" value="Genomic_DNA"/>
</dbReference>
<feature type="domain" description="C2H2-type" evidence="13">
    <location>
        <begin position="689"/>
        <end position="716"/>
    </location>
</feature>
<keyword evidence="10" id="KW-0539">Nucleus</keyword>
<feature type="domain" description="C2H2-type" evidence="13">
    <location>
        <begin position="633"/>
        <end position="660"/>
    </location>
</feature>
<dbReference type="FunFam" id="3.30.160.60:FF:002063">
    <property type="entry name" value="RB associated KRAB zinc finger"/>
    <property type="match status" value="1"/>
</dbReference>
<dbReference type="GO" id="GO:0045596">
    <property type="term" value="P:negative regulation of cell differentiation"/>
    <property type="evidence" value="ECO:0007669"/>
    <property type="project" value="UniProtKB-ARBA"/>
</dbReference>
<dbReference type="FunFam" id="3.30.160.60:FF:000912">
    <property type="entry name" value="Zinc finger protein 660"/>
    <property type="match status" value="1"/>
</dbReference>
<evidence type="ECO:0000256" key="3">
    <source>
        <dbReference type="ARBA" id="ARBA00022723"/>
    </source>
</evidence>
<dbReference type="GO" id="GO:0040029">
    <property type="term" value="P:epigenetic regulation of gene expression"/>
    <property type="evidence" value="ECO:0007669"/>
    <property type="project" value="UniProtKB-ARBA"/>
</dbReference>
<feature type="domain" description="C2H2-type" evidence="13">
    <location>
        <begin position="661"/>
        <end position="688"/>
    </location>
</feature>